<evidence type="ECO:0000313" key="3">
    <source>
        <dbReference type="Proteomes" id="UP001165083"/>
    </source>
</evidence>
<name>A0A9W6YKL2_9STRA</name>
<dbReference type="OrthoDB" id="102977at2759"/>
<organism evidence="2 3">
    <name type="scientific">Phytophthora lilii</name>
    <dbReference type="NCBI Taxonomy" id="2077276"/>
    <lineage>
        <taxon>Eukaryota</taxon>
        <taxon>Sar</taxon>
        <taxon>Stramenopiles</taxon>
        <taxon>Oomycota</taxon>
        <taxon>Peronosporomycetes</taxon>
        <taxon>Peronosporales</taxon>
        <taxon>Peronosporaceae</taxon>
        <taxon>Phytophthora</taxon>
    </lineage>
</organism>
<proteinExistence type="predicted"/>
<gene>
    <name evidence="2" type="ORF">Plil01_001832000</name>
</gene>
<dbReference type="Proteomes" id="UP001165083">
    <property type="component" value="Unassembled WGS sequence"/>
</dbReference>
<keyword evidence="3" id="KW-1185">Reference proteome</keyword>
<feature type="region of interest" description="Disordered" evidence="1">
    <location>
        <begin position="34"/>
        <end position="70"/>
    </location>
</feature>
<protein>
    <submittedName>
        <fullName evidence="2">Unnamed protein product</fullName>
    </submittedName>
</protein>
<accession>A0A9W6YKL2</accession>
<dbReference type="AlphaFoldDB" id="A0A9W6YKL2"/>
<feature type="compositionally biased region" description="Basic and acidic residues" evidence="1">
    <location>
        <begin position="34"/>
        <end position="47"/>
    </location>
</feature>
<sequence length="420" mass="49416">MAYSPEKYQANKAAILAAKKRYYQKNREKILARQKAYDDEHRDEIKERHKKYSDCSNIPSNSSFSNDKSPNSYTMLSSELEALKRLNIPVKRWGDSFRVKVRNQSGRQVYIGSFSKSSNRKLLAKTYKLPEARVERNLNKNYKQPPAYSFTKSNVRETHLYEYYSKGEIFDKVRSTLKSQKKAFKVQVQLGYKLIDRVSGLERNYWPASNTEVFKKPIAINSKDDIEGKVMDEFQSQDFASKISYPSSSYQLKEITMAKVNIIYRDHTLGKNIPIPEPIKKNRFIVDFPNTNNKCMFYCIAYHFEEQTQDLKKRMVSLVKTRVKQYCEYKCIEYSAKFFKDMEPIDILAFDELEDCFQLRINVYEMDQSSLEVGLIRESKKDYPNRINILDYKSHAMYITNLDTVLSKSIDQLKTRSVSY</sequence>
<feature type="compositionally biased region" description="Polar residues" evidence="1">
    <location>
        <begin position="54"/>
        <end position="70"/>
    </location>
</feature>
<evidence type="ECO:0000313" key="2">
    <source>
        <dbReference type="EMBL" id="GMF65698.1"/>
    </source>
</evidence>
<evidence type="ECO:0000256" key="1">
    <source>
        <dbReference type="SAM" id="MobiDB-lite"/>
    </source>
</evidence>
<reference evidence="2" key="1">
    <citation type="submission" date="2023-04" db="EMBL/GenBank/DDBJ databases">
        <title>Phytophthora lilii NBRC 32176.</title>
        <authorList>
            <person name="Ichikawa N."/>
            <person name="Sato H."/>
            <person name="Tonouchi N."/>
        </authorList>
    </citation>
    <scope>NUCLEOTIDE SEQUENCE</scope>
    <source>
        <strain evidence="2">NBRC 32176</strain>
    </source>
</reference>
<comment type="caution">
    <text evidence="2">The sequence shown here is derived from an EMBL/GenBank/DDBJ whole genome shotgun (WGS) entry which is preliminary data.</text>
</comment>
<dbReference type="EMBL" id="BSXW01012494">
    <property type="protein sequence ID" value="GMF65698.1"/>
    <property type="molecule type" value="Genomic_DNA"/>
</dbReference>